<reference evidence="1 2" key="1">
    <citation type="submission" date="2016-03" db="EMBL/GenBank/DDBJ databases">
        <title>Spore heat resistance.</title>
        <authorList>
            <person name="Boekhorst J."/>
            <person name="Berendsen E.M."/>
            <person name="Wells-Bennik M.H."/>
            <person name="Kuipers O.P."/>
        </authorList>
    </citation>
    <scope>NUCLEOTIDE SEQUENCE [LARGE SCALE GENOMIC DNA]</scope>
    <source>
        <strain evidence="1 2">GS8</strain>
    </source>
</reference>
<dbReference type="Pfam" id="PF00756">
    <property type="entry name" value="Esterase"/>
    <property type="match status" value="1"/>
</dbReference>
<organism evidence="1 2">
    <name type="scientific">Geobacillus stearothermophilus</name>
    <name type="common">Bacillus stearothermophilus</name>
    <dbReference type="NCBI Taxonomy" id="1422"/>
    <lineage>
        <taxon>Bacteria</taxon>
        <taxon>Bacillati</taxon>
        <taxon>Bacillota</taxon>
        <taxon>Bacilli</taxon>
        <taxon>Bacillales</taxon>
        <taxon>Anoxybacillaceae</taxon>
        <taxon>Geobacillus</taxon>
    </lineage>
</organism>
<dbReference type="PANTHER" id="PTHR48098:SF3">
    <property type="entry name" value="IRON(III) ENTEROBACTIN ESTERASE"/>
    <property type="match status" value="1"/>
</dbReference>
<proteinExistence type="predicted"/>
<dbReference type="PANTHER" id="PTHR48098">
    <property type="entry name" value="ENTEROCHELIN ESTERASE-RELATED"/>
    <property type="match status" value="1"/>
</dbReference>
<dbReference type="EMBL" id="LUCS01000027">
    <property type="protein sequence ID" value="KAF6510875.1"/>
    <property type="molecule type" value="Genomic_DNA"/>
</dbReference>
<dbReference type="Proteomes" id="UP000773850">
    <property type="component" value="Unassembled WGS sequence"/>
</dbReference>
<name>A0ABQ7HF77_GEOSE</name>
<accession>A0ABQ7HF77</accession>
<comment type="caution">
    <text evidence="1">The sequence shown here is derived from an EMBL/GenBank/DDBJ whole genome shotgun (WGS) entry which is preliminary data.</text>
</comment>
<sequence>MQVIFFAGANVRQVHEKFEPFVNIFLPKYVTITSELALSWRMIMATATGTMRDYTLYSRELQEEIGLLVYLPSDFSPLHKYSLLIAQDGKDYFMYGKIKTVIETLMDEGTIDRTIVVGIPYRNVSDRYEKYHPAGRKNEAYIRFLAHELAPFLDRELPTYQMGKGRALIGDSLGGTVSLLAGLLYPHTFGKIAMQSPYIDDSVLERIRAFRAPSLLSLYHSVGAEETAVKTTDGHVRDFITPNRAARDLLIEKRFPYTYHEFAGGHAWTYWQPDVPRAVSAILSL</sequence>
<gene>
    <name evidence="1" type="ORF">GS8_1546</name>
</gene>
<evidence type="ECO:0000313" key="1">
    <source>
        <dbReference type="EMBL" id="KAF6510875.1"/>
    </source>
</evidence>
<dbReference type="SUPFAM" id="SSF53474">
    <property type="entry name" value="alpha/beta-Hydrolases"/>
    <property type="match status" value="1"/>
</dbReference>
<evidence type="ECO:0000313" key="2">
    <source>
        <dbReference type="Proteomes" id="UP000773850"/>
    </source>
</evidence>
<dbReference type="Gene3D" id="3.40.50.1820">
    <property type="entry name" value="alpha/beta hydrolase"/>
    <property type="match status" value="1"/>
</dbReference>
<dbReference type="InterPro" id="IPR029058">
    <property type="entry name" value="AB_hydrolase_fold"/>
</dbReference>
<protein>
    <submittedName>
        <fullName evidence="1">Acetyl esterase YjcH</fullName>
    </submittedName>
</protein>
<dbReference type="InterPro" id="IPR000801">
    <property type="entry name" value="Esterase-like"/>
</dbReference>
<keyword evidence="2" id="KW-1185">Reference proteome</keyword>
<dbReference type="InterPro" id="IPR050583">
    <property type="entry name" value="Mycobacterial_A85_antigen"/>
</dbReference>